<name>A0A9D2G0N4_9LACT</name>
<evidence type="ECO:0000313" key="3">
    <source>
        <dbReference type="Proteomes" id="UP000824106"/>
    </source>
</evidence>
<protein>
    <submittedName>
        <fullName evidence="2">Uncharacterized protein</fullName>
    </submittedName>
</protein>
<dbReference type="Proteomes" id="UP000824106">
    <property type="component" value="Unassembled WGS sequence"/>
</dbReference>
<evidence type="ECO:0000313" key="2">
    <source>
        <dbReference type="EMBL" id="HIZ70428.1"/>
    </source>
</evidence>
<feature type="transmembrane region" description="Helical" evidence="1">
    <location>
        <begin position="121"/>
        <end position="142"/>
    </location>
</feature>
<keyword evidence="1" id="KW-0812">Transmembrane</keyword>
<reference evidence="2" key="2">
    <citation type="submission" date="2021-04" db="EMBL/GenBank/DDBJ databases">
        <authorList>
            <person name="Gilroy R."/>
        </authorList>
    </citation>
    <scope>NUCLEOTIDE SEQUENCE</scope>
    <source>
        <strain evidence="2">CHK169-4300</strain>
    </source>
</reference>
<organism evidence="2 3">
    <name type="scientific">Candidatus Atopostipes pullistercoris</name>
    <dbReference type="NCBI Taxonomy" id="2838467"/>
    <lineage>
        <taxon>Bacteria</taxon>
        <taxon>Bacillati</taxon>
        <taxon>Bacillota</taxon>
        <taxon>Bacilli</taxon>
        <taxon>Lactobacillales</taxon>
        <taxon>Carnobacteriaceae</taxon>
        <taxon>Atopostipes</taxon>
    </lineage>
</organism>
<dbReference type="AlphaFoldDB" id="A0A9D2G0N4"/>
<proteinExistence type="predicted"/>
<gene>
    <name evidence="2" type="ORF">H9808_01410</name>
</gene>
<keyword evidence="1" id="KW-1133">Transmembrane helix</keyword>
<feature type="transmembrane region" description="Helical" evidence="1">
    <location>
        <begin position="21"/>
        <end position="43"/>
    </location>
</feature>
<reference evidence="2" key="1">
    <citation type="journal article" date="2021" name="PeerJ">
        <title>Extensive microbial diversity within the chicken gut microbiome revealed by metagenomics and culture.</title>
        <authorList>
            <person name="Gilroy R."/>
            <person name="Ravi A."/>
            <person name="Getino M."/>
            <person name="Pursley I."/>
            <person name="Horton D.L."/>
            <person name="Alikhan N.F."/>
            <person name="Baker D."/>
            <person name="Gharbi K."/>
            <person name="Hall N."/>
            <person name="Watson M."/>
            <person name="Adriaenssens E.M."/>
            <person name="Foster-Nyarko E."/>
            <person name="Jarju S."/>
            <person name="Secka A."/>
            <person name="Antonio M."/>
            <person name="Oren A."/>
            <person name="Chaudhuri R.R."/>
            <person name="La Ragione R."/>
            <person name="Hildebrand F."/>
            <person name="Pallen M.J."/>
        </authorList>
    </citation>
    <scope>NUCLEOTIDE SEQUENCE</scope>
    <source>
        <strain evidence="2">CHK169-4300</strain>
    </source>
</reference>
<dbReference type="EMBL" id="DXAZ01000019">
    <property type="protein sequence ID" value="HIZ70428.1"/>
    <property type="molecule type" value="Genomic_DNA"/>
</dbReference>
<keyword evidence="1" id="KW-0472">Membrane</keyword>
<sequence>MNQKTSKQQLEEKTKKVSRRYNRIFLLRYYLAGLFFMNLYWFLMSALSRHWEAIIPFSLLIFSGVAYKEQLKFANSNQDKFFLSKNKLYFSIQRIIMIGLFVSLFHQGIFNQLFPFFMFNAHLRLILGGVNLLGILLCVFCLRRIKNVSMNRDKYYLKYEK</sequence>
<feature type="transmembrane region" description="Helical" evidence="1">
    <location>
        <begin position="88"/>
        <end position="109"/>
    </location>
</feature>
<comment type="caution">
    <text evidence="2">The sequence shown here is derived from an EMBL/GenBank/DDBJ whole genome shotgun (WGS) entry which is preliminary data.</text>
</comment>
<feature type="transmembrane region" description="Helical" evidence="1">
    <location>
        <begin position="49"/>
        <end position="67"/>
    </location>
</feature>
<evidence type="ECO:0000256" key="1">
    <source>
        <dbReference type="SAM" id="Phobius"/>
    </source>
</evidence>
<accession>A0A9D2G0N4</accession>